<dbReference type="SUPFAM" id="SSF103481">
    <property type="entry name" value="Multidrug resistance efflux transporter EmrE"/>
    <property type="match status" value="1"/>
</dbReference>
<feature type="transmembrane region" description="Helical" evidence="6">
    <location>
        <begin position="16"/>
        <end position="33"/>
    </location>
</feature>
<keyword evidence="2" id="KW-1003">Cell membrane</keyword>
<dbReference type="Pfam" id="PF00892">
    <property type="entry name" value="EamA"/>
    <property type="match status" value="1"/>
</dbReference>
<feature type="transmembrane region" description="Helical" evidence="6">
    <location>
        <begin position="138"/>
        <end position="157"/>
    </location>
</feature>
<dbReference type="AlphaFoldDB" id="L8JMW4"/>
<evidence type="ECO:0000256" key="5">
    <source>
        <dbReference type="ARBA" id="ARBA00023136"/>
    </source>
</evidence>
<evidence type="ECO:0000256" key="2">
    <source>
        <dbReference type="ARBA" id="ARBA00022475"/>
    </source>
</evidence>
<dbReference type="PANTHER" id="PTHR32322:SF18">
    <property type="entry name" value="S-ADENOSYLMETHIONINE_S-ADENOSYLHOMOCYSTEINE TRANSPORTER"/>
    <property type="match status" value="1"/>
</dbReference>
<sequence>MVMLVAYLLGKESITIKKVIGVLVGGTGAYLLLSKSGFSINNETFIGDLLILINGASYAVYLAIVKPLMAKYRAITVIKWIFLLGGIMTLPFGSAQLAQVEWSVLPPIVWFSIIFIVVATFLSYLLNVWALKFVNSSVVGSYIYLQPVFATFIAVTFRDDQLHLSTVVYSLIIMFGVYLVSQK</sequence>
<evidence type="ECO:0000256" key="3">
    <source>
        <dbReference type="ARBA" id="ARBA00022692"/>
    </source>
</evidence>
<comment type="caution">
    <text evidence="8">The sequence shown here is derived from an EMBL/GenBank/DDBJ whole genome shotgun (WGS) entry which is preliminary data.</text>
</comment>
<dbReference type="Proteomes" id="UP000011135">
    <property type="component" value="Unassembled WGS sequence"/>
</dbReference>
<dbReference type="InterPro" id="IPR000620">
    <property type="entry name" value="EamA_dom"/>
</dbReference>
<evidence type="ECO:0000313" key="9">
    <source>
        <dbReference type="Proteomes" id="UP000011135"/>
    </source>
</evidence>
<evidence type="ECO:0000259" key="7">
    <source>
        <dbReference type="Pfam" id="PF00892"/>
    </source>
</evidence>
<dbReference type="InterPro" id="IPR037185">
    <property type="entry name" value="EmrE-like"/>
</dbReference>
<evidence type="ECO:0000256" key="1">
    <source>
        <dbReference type="ARBA" id="ARBA00004651"/>
    </source>
</evidence>
<organism evidence="8 9">
    <name type="scientific">Fulvivirga imtechensis AK7</name>
    <dbReference type="NCBI Taxonomy" id="1237149"/>
    <lineage>
        <taxon>Bacteria</taxon>
        <taxon>Pseudomonadati</taxon>
        <taxon>Bacteroidota</taxon>
        <taxon>Cytophagia</taxon>
        <taxon>Cytophagales</taxon>
        <taxon>Fulvivirgaceae</taxon>
        <taxon>Fulvivirga</taxon>
    </lineage>
</organism>
<feature type="transmembrane region" description="Helical" evidence="6">
    <location>
        <begin position="45"/>
        <end position="65"/>
    </location>
</feature>
<dbReference type="InterPro" id="IPR050638">
    <property type="entry name" value="AA-Vitamin_Transporters"/>
</dbReference>
<feature type="domain" description="EamA" evidence="7">
    <location>
        <begin position="46"/>
        <end position="181"/>
    </location>
</feature>
<dbReference type="EMBL" id="AMZN01000055">
    <property type="protein sequence ID" value="ELR70175.1"/>
    <property type="molecule type" value="Genomic_DNA"/>
</dbReference>
<protein>
    <submittedName>
        <fullName evidence="8">Permease of the drug/metabolite transporter (DMT) superfamily</fullName>
    </submittedName>
</protein>
<feature type="transmembrane region" description="Helical" evidence="6">
    <location>
        <begin position="104"/>
        <end position="126"/>
    </location>
</feature>
<feature type="transmembrane region" description="Helical" evidence="6">
    <location>
        <begin position="163"/>
        <end position="181"/>
    </location>
</feature>
<dbReference type="PANTHER" id="PTHR32322">
    <property type="entry name" value="INNER MEMBRANE TRANSPORTER"/>
    <property type="match status" value="1"/>
</dbReference>
<proteinExistence type="predicted"/>
<keyword evidence="5 6" id="KW-0472">Membrane</keyword>
<dbReference type="STRING" id="1237149.C900_03860"/>
<keyword evidence="3 6" id="KW-0812">Transmembrane</keyword>
<evidence type="ECO:0000313" key="8">
    <source>
        <dbReference type="EMBL" id="ELR70175.1"/>
    </source>
</evidence>
<accession>L8JMW4</accession>
<feature type="transmembrane region" description="Helical" evidence="6">
    <location>
        <begin position="77"/>
        <end position="98"/>
    </location>
</feature>
<dbReference type="GO" id="GO:0005886">
    <property type="term" value="C:plasma membrane"/>
    <property type="evidence" value="ECO:0007669"/>
    <property type="project" value="UniProtKB-SubCell"/>
</dbReference>
<keyword evidence="9" id="KW-1185">Reference proteome</keyword>
<gene>
    <name evidence="8" type="ORF">C900_03860</name>
</gene>
<dbReference type="eggNOG" id="COG0697">
    <property type="taxonomic scope" value="Bacteria"/>
</dbReference>
<reference evidence="8 9" key="1">
    <citation type="submission" date="2012-12" db="EMBL/GenBank/DDBJ databases">
        <title>Genome assembly of Fulvivirga imtechensis AK7.</title>
        <authorList>
            <person name="Nupur N."/>
            <person name="Khatri I."/>
            <person name="Kumar R."/>
            <person name="Subramanian S."/>
            <person name="Pinnaka A."/>
        </authorList>
    </citation>
    <scope>NUCLEOTIDE SEQUENCE [LARGE SCALE GENOMIC DNA]</scope>
    <source>
        <strain evidence="8 9">AK7</strain>
    </source>
</reference>
<evidence type="ECO:0000256" key="4">
    <source>
        <dbReference type="ARBA" id="ARBA00022989"/>
    </source>
</evidence>
<evidence type="ECO:0000256" key="6">
    <source>
        <dbReference type="SAM" id="Phobius"/>
    </source>
</evidence>
<name>L8JMW4_9BACT</name>
<keyword evidence="4 6" id="KW-1133">Transmembrane helix</keyword>
<comment type="subcellular location">
    <subcellularLocation>
        <location evidence="1">Cell membrane</location>
        <topology evidence="1">Multi-pass membrane protein</topology>
    </subcellularLocation>
</comment>